<feature type="compositionally biased region" description="Low complexity" evidence="7">
    <location>
        <begin position="51"/>
        <end position="67"/>
    </location>
</feature>
<dbReference type="EMBL" id="VLTO01000048">
    <property type="protein sequence ID" value="KAA0172477.1"/>
    <property type="molecule type" value="Genomic_DNA"/>
</dbReference>
<evidence type="ECO:0000256" key="4">
    <source>
        <dbReference type="ARBA" id="ARBA00022763"/>
    </source>
</evidence>
<dbReference type="SMART" id="SM00320">
    <property type="entry name" value="WD40"/>
    <property type="match status" value="4"/>
</dbReference>
<protein>
    <submittedName>
        <fullName evidence="8">Uncharacterized protein</fullName>
    </submittedName>
</protein>
<feature type="compositionally biased region" description="Low complexity" evidence="7">
    <location>
        <begin position="362"/>
        <end position="395"/>
    </location>
</feature>
<feature type="compositionally biased region" description="Low complexity" evidence="7">
    <location>
        <begin position="340"/>
        <end position="354"/>
    </location>
</feature>
<dbReference type="SUPFAM" id="SSF50978">
    <property type="entry name" value="WD40 repeat-like"/>
    <property type="match status" value="1"/>
</dbReference>
<dbReference type="GO" id="GO:2000001">
    <property type="term" value="P:regulation of DNA damage checkpoint"/>
    <property type="evidence" value="ECO:0007669"/>
    <property type="project" value="TreeGrafter"/>
</dbReference>
<dbReference type="GO" id="GO:0003677">
    <property type="term" value="F:DNA binding"/>
    <property type="evidence" value="ECO:0007669"/>
    <property type="project" value="UniProtKB-KW"/>
</dbReference>
<name>A0A5A8E6K8_CAFRO</name>
<organism evidence="8 9">
    <name type="scientific">Cafeteria roenbergensis</name>
    <name type="common">Marine flagellate</name>
    <dbReference type="NCBI Taxonomy" id="33653"/>
    <lineage>
        <taxon>Eukaryota</taxon>
        <taxon>Sar</taxon>
        <taxon>Stramenopiles</taxon>
        <taxon>Bigyra</taxon>
        <taxon>Opalozoa</taxon>
        <taxon>Bicosoecida</taxon>
        <taxon>Cafeteriaceae</taxon>
        <taxon>Cafeteria</taxon>
    </lineage>
</organism>
<gene>
    <name evidence="8" type="ORF">FNF27_06050</name>
</gene>
<dbReference type="InterPro" id="IPR036322">
    <property type="entry name" value="WD40_repeat_dom_sf"/>
</dbReference>
<dbReference type="InterPro" id="IPR001680">
    <property type="entry name" value="WD40_rpt"/>
</dbReference>
<feature type="repeat" description="WD" evidence="6">
    <location>
        <begin position="406"/>
        <end position="447"/>
    </location>
</feature>
<evidence type="ECO:0000313" key="8">
    <source>
        <dbReference type="EMBL" id="KAA0172477.1"/>
    </source>
</evidence>
<keyword evidence="3" id="KW-0677">Repeat</keyword>
<comment type="caution">
    <text evidence="8">The sequence shown here is derived from an EMBL/GenBank/DDBJ whole genome shotgun (WGS) entry which is preliminary data.</text>
</comment>
<keyword evidence="5" id="KW-0238">DNA-binding</keyword>
<dbReference type="InterPro" id="IPR019775">
    <property type="entry name" value="WD40_repeat_CS"/>
</dbReference>
<feature type="region of interest" description="Disordered" evidence="7">
    <location>
        <begin position="320"/>
        <end position="408"/>
    </location>
</feature>
<dbReference type="PANTHER" id="PTHR14773">
    <property type="entry name" value="WD REPEAT-CONTAINING PROTEIN 76"/>
    <property type="match status" value="1"/>
</dbReference>
<evidence type="ECO:0000256" key="7">
    <source>
        <dbReference type="SAM" id="MobiDB-lite"/>
    </source>
</evidence>
<keyword evidence="4" id="KW-0227">DNA damage</keyword>
<keyword evidence="2 6" id="KW-0853">WD repeat</keyword>
<dbReference type="GO" id="GO:0006974">
    <property type="term" value="P:DNA damage response"/>
    <property type="evidence" value="ECO:0007669"/>
    <property type="project" value="UniProtKB-KW"/>
</dbReference>
<evidence type="ECO:0000256" key="3">
    <source>
        <dbReference type="ARBA" id="ARBA00022737"/>
    </source>
</evidence>
<dbReference type="Gene3D" id="2.130.10.10">
    <property type="entry name" value="YVTN repeat-like/Quinoprotein amine dehydrogenase"/>
    <property type="match status" value="2"/>
</dbReference>
<dbReference type="InterPro" id="IPR050853">
    <property type="entry name" value="WD_repeat_DNA-damage-binding"/>
</dbReference>
<evidence type="ECO:0000256" key="6">
    <source>
        <dbReference type="PROSITE-ProRule" id="PRU00221"/>
    </source>
</evidence>
<dbReference type="Pfam" id="PF00400">
    <property type="entry name" value="WD40"/>
    <property type="match status" value="3"/>
</dbReference>
<feature type="repeat" description="WD" evidence="6">
    <location>
        <begin position="462"/>
        <end position="493"/>
    </location>
</feature>
<sequence>MADAAAGDADAYEAMRQAAMEAKATMLAELGMGETKSNLEQRARAAKRPRASSAKARGSSARAAALAEPTRRSRRVAGREAEAAAGLPKELEYVTSASLARSFAERARPEGTVDVGRLIEGVSNQDLSNAETLCREIVAPPATPSPKKPRRGVAAGPSGRRGSKADPADDAVARYRDLRIQNESHVAKVTPDRSYSCCFTGRGDVVVGWVGDKWGRVGAFRPLATATEEDESDLITLFAPHTRSVGSVMSPTDAPERIVSSSYDGSVRVFDAAAMRSSETIVWGEHLSYATVAPSSALGGGPCVVWAVSHSGELLMADLRAPRPRPGSDTPGAASVSRQAPASPTSAAATPGAGRARRARRSAAGSGDAGSSPSAGGSLSVAAASSASGGRPAGADADEPPPPACWDAHDAKACSVDHHPSLPLVLTSSNDTTAKLWDVRALGRTRKRATGGKAQSATPLAVFAHGRGASSAFFSHDGDRIVSTGNDDLIRVWGGGSGAPGPVASMSDATSRFADPAGVAIKHNNHTGRWLSNFRTVFEPLSGGHVVLVGAMGTRRIQFFSSFTGKLLHEVGDEEQLTAVPTINAFHPSLPLILSTTASGRAHLWS</sequence>
<dbReference type="Proteomes" id="UP000322899">
    <property type="component" value="Unassembled WGS sequence"/>
</dbReference>
<dbReference type="AlphaFoldDB" id="A0A5A8E6K8"/>
<evidence type="ECO:0000256" key="1">
    <source>
        <dbReference type="ARBA" id="ARBA00005434"/>
    </source>
</evidence>
<dbReference type="PROSITE" id="PS00678">
    <property type="entry name" value="WD_REPEATS_1"/>
    <property type="match status" value="1"/>
</dbReference>
<reference evidence="8 9" key="1">
    <citation type="submission" date="2019-07" db="EMBL/GenBank/DDBJ databases">
        <title>Genomes of Cafeteria roenbergensis.</title>
        <authorList>
            <person name="Fischer M.G."/>
            <person name="Hackl T."/>
            <person name="Roman M."/>
        </authorList>
    </citation>
    <scope>NUCLEOTIDE SEQUENCE [LARGE SCALE GENOMIC DNA]</scope>
    <source>
        <strain evidence="8 9">E4-10P</strain>
    </source>
</reference>
<dbReference type="GO" id="GO:0005634">
    <property type="term" value="C:nucleus"/>
    <property type="evidence" value="ECO:0007669"/>
    <property type="project" value="TreeGrafter"/>
</dbReference>
<proteinExistence type="inferred from homology"/>
<evidence type="ECO:0000313" key="9">
    <source>
        <dbReference type="Proteomes" id="UP000322899"/>
    </source>
</evidence>
<dbReference type="InterPro" id="IPR015943">
    <property type="entry name" value="WD40/YVTN_repeat-like_dom_sf"/>
</dbReference>
<dbReference type="PANTHER" id="PTHR14773:SF0">
    <property type="entry name" value="WD REPEAT-CONTAINING PROTEIN 76"/>
    <property type="match status" value="1"/>
</dbReference>
<comment type="similarity">
    <text evidence="1">Belongs to the WD repeat DDB2/WDR76 family.</text>
</comment>
<evidence type="ECO:0000256" key="5">
    <source>
        <dbReference type="ARBA" id="ARBA00023125"/>
    </source>
</evidence>
<accession>A0A5A8E6K8</accession>
<feature type="region of interest" description="Disordered" evidence="7">
    <location>
        <begin position="138"/>
        <end position="169"/>
    </location>
</feature>
<evidence type="ECO:0000256" key="2">
    <source>
        <dbReference type="ARBA" id="ARBA00022574"/>
    </source>
</evidence>
<dbReference type="PROSITE" id="PS50294">
    <property type="entry name" value="WD_REPEATS_REGION"/>
    <property type="match status" value="1"/>
</dbReference>
<feature type="region of interest" description="Disordered" evidence="7">
    <location>
        <begin position="33"/>
        <end position="85"/>
    </location>
</feature>
<dbReference type="PROSITE" id="PS50082">
    <property type="entry name" value="WD_REPEATS_2"/>
    <property type="match status" value="2"/>
</dbReference>
<dbReference type="OrthoDB" id="9890280at2759"/>